<gene>
    <name evidence="4" type="ORF">SAMN00777080_2182</name>
</gene>
<dbReference type="GO" id="GO:0003677">
    <property type="term" value="F:DNA binding"/>
    <property type="evidence" value="ECO:0007669"/>
    <property type="project" value="UniProtKB-UniRule"/>
</dbReference>
<sequence>MDNKKIDARNRLLDAVGEILAKEGHKGLRITTICKKAGVDKSLVYTIFGSLENLIETYIVSNDYWADKAKKVHDVLPIDQTVGLKDLIQFFLEKQFTNVFQDQTLQKTMLWSISESNPLMQRIVSAREGVGEGLFIDSEHYFGENNEYFRAFSAVNVAALYYLALHAAAGNGTFCGIDLNTKQGKESILQAVAEINTYFFEKYGKK</sequence>
<feature type="domain" description="HTH tetR-type" evidence="3">
    <location>
        <begin position="6"/>
        <end position="66"/>
    </location>
</feature>
<keyword evidence="5" id="KW-1185">Reference proteome</keyword>
<dbReference type="AlphaFoldDB" id="A0A1W2H3T7"/>
<proteinExistence type="predicted"/>
<dbReference type="Gene3D" id="1.10.357.10">
    <property type="entry name" value="Tetracycline Repressor, domain 2"/>
    <property type="match status" value="1"/>
</dbReference>
<evidence type="ECO:0000313" key="5">
    <source>
        <dbReference type="Proteomes" id="UP000192333"/>
    </source>
</evidence>
<dbReference type="OrthoDB" id="836882at2"/>
<reference evidence="5" key="1">
    <citation type="submission" date="2017-04" db="EMBL/GenBank/DDBJ databases">
        <authorList>
            <person name="Varghese N."/>
            <person name="Submissions S."/>
        </authorList>
    </citation>
    <scope>NUCLEOTIDE SEQUENCE [LARGE SCALE GENOMIC DNA]</scope>
    <source>
        <strain evidence="5">DSM 16537</strain>
    </source>
</reference>
<evidence type="ECO:0000259" key="3">
    <source>
        <dbReference type="PROSITE" id="PS50977"/>
    </source>
</evidence>
<evidence type="ECO:0000256" key="2">
    <source>
        <dbReference type="PROSITE-ProRule" id="PRU00335"/>
    </source>
</evidence>
<dbReference type="STRING" id="758820.SAMN00777080_2182"/>
<protein>
    <submittedName>
        <fullName evidence="4">Transcriptional regulator, TetR family</fullName>
    </submittedName>
</protein>
<evidence type="ECO:0000313" key="4">
    <source>
        <dbReference type="EMBL" id="SMD43583.1"/>
    </source>
</evidence>
<dbReference type="PRINTS" id="PR00455">
    <property type="entry name" value="HTHTETR"/>
</dbReference>
<dbReference type="InterPro" id="IPR009057">
    <property type="entry name" value="Homeodomain-like_sf"/>
</dbReference>
<dbReference type="SUPFAM" id="SSF46689">
    <property type="entry name" value="Homeodomain-like"/>
    <property type="match status" value="1"/>
</dbReference>
<organism evidence="4 5">
    <name type="scientific">Aquiflexum balticum DSM 16537</name>
    <dbReference type="NCBI Taxonomy" id="758820"/>
    <lineage>
        <taxon>Bacteria</taxon>
        <taxon>Pseudomonadati</taxon>
        <taxon>Bacteroidota</taxon>
        <taxon>Cytophagia</taxon>
        <taxon>Cytophagales</taxon>
        <taxon>Cyclobacteriaceae</taxon>
        <taxon>Aquiflexum</taxon>
    </lineage>
</organism>
<keyword evidence="1 2" id="KW-0238">DNA-binding</keyword>
<dbReference type="PROSITE" id="PS50977">
    <property type="entry name" value="HTH_TETR_2"/>
    <property type="match status" value="1"/>
</dbReference>
<dbReference type="RefSeq" id="WP_084120469.1">
    <property type="nucleotide sequence ID" value="NZ_LT838813.1"/>
</dbReference>
<evidence type="ECO:0000256" key="1">
    <source>
        <dbReference type="ARBA" id="ARBA00023125"/>
    </source>
</evidence>
<dbReference type="EMBL" id="LT838813">
    <property type="protein sequence ID" value="SMD43583.1"/>
    <property type="molecule type" value="Genomic_DNA"/>
</dbReference>
<dbReference type="Proteomes" id="UP000192333">
    <property type="component" value="Chromosome I"/>
</dbReference>
<dbReference type="InterPro" id="IPR001647">
    <property type="entry name" value="HTH_TetR"/>
</dbReference>
<name>A0A1W2H3T7_9BACT</name>
<feature type="DNA-binding region" description="H-T-H motif" evidence="2">
    <location>
        <begin position="29"/>
        <end position="48"/>
    </location>
</feature>
<accession>A0A1W2H3T7</accession>